<proteinExistence type="predicted"/>
<dbReference type="InterPro" id="IPR029071">
    <property type="entry name" value="Ubiquitin-like_domsf"/>
</dbReference>
<protein>
    <recommendedName>
        <fullName evidence="2">Ubiquitin-like domain-containing protein</fullName>
    </recommendedName>
</protein>
<evidence type="ECO:0000313" key="4">
    <source>
        <dbReference type="Proteomes" id="UP001177003"/>
    </source>
</evidence>
<dbReference type="AlphaFoldDB" id="A0AA36E9H8"/>
<gene>
    <name evidence="3" type="ORF">LSALG_LOCUS26581</name>
</gene>
<dbReference type="InterPro" id="IPR053031">
    <property type="entry name" value="Cuticle_assoc_protein"/>
</dbReference>
<sequence>MERSQVDAQTVHVDAPQTVDVDLDVDEGDDEEVPNNKGGGHRVSCVWQHFDRDAVKKGAKKVKCPYCSTMMCANLKKNGTSAMGNHLRLYCSTSPVYDPKGKVGDTKKQSVLSFKKVGDSRATSLEVHSFSQEKCRNSLARMLLAIDSGFKTFCGSEVDDGEVTTRKRRRNEKVLGTPDADDWEVFYRVFEDLLQCHKKDIWVQNSTKTKTILEHVNKTLEDLFQHFKSKTERERCEKTRSASSSTPSYFDFGHGVDMEDDFESFTNDLCPSNMRVLVEILMGKLFYIQVGNNATVLDLKKEIGAQEKLPVDRLILLMYEKLMNENESSLVDYGVEDGSHLYLFFDTLKDGLTHQSPLTTSESVN</sequence>
<evidence type="ECO:0000259" key="2">
    <source>
        <dbReference type="PROSITE" id="PS50053"/>
    </source>
</evidence>
<dbReference type="GO" id="GO:0005634">
    <property type="term" value="C:nucleus"/>
    <property type="evidence" value="ECO:0007669"/>
    <property type="project" value="TreeGrafter"/>
</dbReference>
<dbReference type="Proteomes" id="UP001177003">
    <property type="component" value="Chromosome 5"/>
</dbReference>
<dbReference type="Gene3D" id="3.10.20.90">
    <property type="entry name" value="Phosphatidylinositol 3-kinase Catalytic Subunit, Chain A, domain 1"/>
    <property type="match status" value="1"/>
</dbReference>
<dbReference type="EMBL" id="OX465081">
    <property type="protein sequence ID" value="CAI9287202.1"/>
    <property type="molecule type" value="Genomic_DNA"/>
</dbReference>
<dbReference type="SMART" id="SM00213">
    <property type="entry name" value="UBQ"/>
    <property type="match status" value="1"/>
</dbReference>
<dbReference type="SMART" id="SM00614">
    <property type="entry name" value="ZnF_BED"/>
    <property type="match status" value="1"/>
</dbReference>
<dbReference type="PANTHER" id="PTHR34396">
    <property type="entry name" value="OS03G0264950 PROTEIN-RELATED"/>
    <property type="match status" value="1"/>
</dbReference>
<evidence type="ECO:0000313" key="3">
    <source>
        <dbReference type="EMBL" id="CAI9287202.1"/>
    </source>
</evidence>
<reference evidence="3" key="1">
    <citation type="submission" date="2023-04" db="EMBL/GenBank/DDBJ databases">
        <authorList>
            <person name="Vijverberg K."/>
            <person name="Xiong W."/>
            <person name="Schranz E."/>
        </authorList>
    </citation>
    <scope>NUCLEOTIDE SEQUENCE</scope>
</reference>
<feature type="region of interest" description="Disordered" evidence="1">
    <location>
        <begin position="1"/>
        <end position="38"/>
    </location>
</feature>
<organism evidence="3 4">
    <name type="scientific">Lactuca saligna</name>
    <name type="common">Willowleaf lettuce</name>
    <dbReference type="NCBI Taxonomy" id="75948"/>
    <lineage>
        <taxon>Eukaryota</taxon>
        <taxon>Viridiplantae</taxon>
        <taxon>Streptophyta</taxon>
        <taxon>Embryophyta</taxon>
        <taxon>Tracheophyta</taxon>
        <taxon>Spermatophyta</taxon>
        <taxon>Magnoliopsida</taxon>
        <taxon>eudicotyledons</taxon>
        <taxon>Gunneridae</taxon>
        <taxon>Pentapetalae</taxon>
        <taxon>asterids</taxon>
        <taxon>campanulids</taxon>
        <taxon>Asterales</taxon>
        <taxon>Asteraceae</taxon>
        <taxon>Cichorioideae</taxon>
        <taxon>Cichorieae</taxon>
        <taxon>Lactucinae</taxon>
        <taxon>Lactuca</taxon>
    </lineage>
</organism>
<dbReference type="PROSITE" id="PS50053">
    <property type="entry name" value="UBIQUITIN_2"/>
    <property type="match status" value="1"/>
</dbReference>
<dbReference type="SUPFAM" id="SSF54236">
    <property type="entry name" value="Ubiquitin-like"/>
    <property type="match status" value="1"/>
</dbReference>
<accession>A0AA36E9H8</accession>
<dbReference type="GO" id="GO:1990837">
    <property type="term" value="F:sequence-specific double-stranded DNA binding"/>
    <property type="evidence" value="ECO:0007669"/>
    <property type="project" value="TreeGrafter"/>
</dbReference>
<dbReference type="CDD" id="cd17039">
    <property type="entry name" value="Ubl_ubiquitin_like"/>
    <property type="match status" value="1"/>
</dbReference>
<feature type="domain" description="Ubiquitin-like" evidence="2">
    <location>
        <begin position="274"/>
        <end position="343"/>
    </location>
</feature>
<dbReference type="InterPro" id="IPR000626">
    <property type="entry name" value="Ubiquitin-like_dom"/>
</dbReference>
<keyword evidence="4" id="KW-1185">Reference proteome</keyword>
<feature type="compositionally biased region" description="Acidic residues" evidence="1">
    <location>
        <begin position="21"/>
        <end position="33"/>
    </location>
</feature>
<dbReference type="Pfam" id="PF00240">
    <property type="entry name" value="ubiquitin"/>
    <property type="match status" value="1"/>
</dbReference>
<evidence type="ECO:0000256" key="1">
    <source>
        <dbReference type="SAM" id="MobiDB-lite"/>
    </source>
</evidence>
<dbReference type="PANTHER" id="PTHR34396:SF25">
    <property type="entry name" value="BOUNDARY ELEMENT ASSOCIATED FACTOR"/>
    <property type="match status" value="1"/>
</dbReference>
<dbReference type="GO" id="GO:0006357">
    <property type="term" value="P:regulation of transcription by RNA polymerase II"/>
    <property type="evidence" value="ECO:0007669"/>
    <property type="project" value="TreeGrafter"/>
</dbReference>
<name>A0AA36E9H8_LACSI</name>